<keyword evidence="3" id="KW-1185">Reference proteome</keyword>
<feature type="transmembrane region" description="Helical" evidence="1">
    <location>
        <begin position="17"/>
        <end position="39"/>
    </location>
</feature>
<proteinExistence type="predicted"/>
<accession>K6QCK0</accession>
<keyword evidence="1" id="KW-1133">Transmembrane helix</keyword>
<name>K6QCK0_9FIRM</name>
<keyword evidence="1" id="KW-0812">Transmembrane</keyword>
<feature type="transmembrane region" description="Helical" evidence="1">
    <location>
        <begin position="59"/>
        <end position="78"/>
    </location>
</feature>
<keyword evidence="1" id="KW-0472">Membrane</keyword>
<protein>
    <submittedName>
        <fullName evidence="2">Uncharacterized protein</fullName>
    </submittedName>
</protein>
<evidence type="ECO:0000313" key="2">
    <source>
        <dbReference type="EMBL" id="EKP94266.1"/>
    </source>
</evidence>
<evidence type="ECO:0000256" key="1">
    <source>
        <dbReference type="SAM" id="Phobius"/>
    </source>
</evidence>
<reference evidence="2" key="1">
    <citation type="submission" date="2010-10" db="EMBL/GenBank/DDBJ databases">
        <authorList>
            <consortium name="US DOE Joint Genome Institute (JGI-PGF)"/>
            <person name="Lucas S."/>
            <person name="Copeland A."/>
            <person name="Lapidus A."/>
            <person name="Bruce D."/>
            <person name="Goodwin L."/>
            <person name="Pitluck S."/>
            <person name="Kyrpides N."/>
            <person name="Mavromatis K."/>
            <person name="Detter J.C."/>
            <person name="Han C."/>
            <person name="Land M."/>
            <person name="Hauser L."/>
            <person name="Markowitz V."/>
            <person name="Cheng J.-F."/>
            <person name="Hugenholtz P."/>
            <person name="Woyke T."/>
            <person name="Wu D."/>
            <person name="Pukall R."/>
            <person name="Wahrenburg C."/>
            <person name="Brambilla E."/>
            <person name="Klenk H.-P."/>
            <person name="Eisen J.A."/>
        </authorList>
    </citation>
    <scope>NUCLEOTIDE SEQUENCE [LARGE SCALE GENOMIC DNA]</scope>
    <source>
        <strain evidence="2">DSM 13965</strain>
    </source>
</reference>
<dbReference type="EMBL" id="AENY02000003">
    <property type="protein sequence ID" value="EKP94266.1"/>
    <property type="molecule type" value="Genomic_DNA"/>
</dbReference>
<organism evidence="2 3">
    <name type="scientific">Thermaerobacter subterraneus DSM 13965</name>
    <dbReference type="NCBI Taxonomy" id="867903"/>
    <lineage>
        <taxon>Bacteria</taxon>
        <taxon>Bacillati</taxon>
        <taxon>Bacillota</taxon>
        <taxon>Clostridia</taxon>
        <taxon>Eubacteriales</taxon>
        <taxon>Clostridiales Family XVII. Incertae Sedis</taxon>
        <taxon>Thermaerobacter</taxon>
    </lineage>
</organism>
<reference evidence="2" key="2">
    <citation type="submission" date="2012-10" db="EMBL/GenBank/DDBJ databases">
        <title>Improved high-quality draft of Thermaerobacter subterraneus C21, DSM 13965.</title>
        <authorList>
            <consortium name="DOE Joint Genome Institute"/>
            <person name="Eisen J."/>
            <person name="Huntemann M."/>
            <person name="Wei C.-L."/>
            <person name="Han J."/>
            <person name="Detter J.C."/>
            <person name="Han C."/>
            <person name="Tapia R."/>
            <person name="Chen A."/>
            <person name="Kyrpides N."/>
            <person name="Mavromatis K."/>
            <person name="Markowitz V."/>
            <person name="Szeto E."/>
            <person name="Ivanova N."/>
            <person name="Mikhailova N."/>
            <person name="Ovchinnikova G."/>
            <person name="Pagani I."/>
            <person name="Pati A."/>
            <person name="Goodwin L."/>
            <person name="Nordberg H.P."/>
            <person name="Cantor M.N."/>
            <person name="Hua S.X."/>
            <person name="Woyke T."/>
            <person name="Eisen J."/>
            <person name="Klenk H.-P."/>
        </authorList>
    </citation>
    <scope>NUCLEOTIDE SEQUENCE [LARGE SCALE GENOMIC DNA]</scope>
    <source>
        <strain evidence="2">DSM 13965</strain>
    </source>
</reference>
<evidence type="ECO:0000313" key="3">
    <source>
        <dbReference type="Proteomes" id="UP000005710"/>
    </source>
</evidence>
<comment type="caution">
    <text evidence="2">The sequence shown here is derived from an EMBL/GenBank/DDBJ whole genome shotgun (WGS) entry which is preliminary data.</text>
</comment>
<gene>
    <name evidence="2" type="ORF">ThesuDRAFT_01999</name>
</gene>
<sequence length="84" mass="9044">MASPSGTTGGAIMSPKWALTIILVLVFHLIFVALVSAKLEPGAVVYMFPFGTGGQSYHASRGVIEAILALVVSIILVWRTRWEE</sequence>
<dbReference type="AlphaFoldDB" id="K6QCK0"/>
<dbReference type="Proteomes" id="UP000005710">
    <property type="component" value="Unassembled WGS sequence"/>
</dbReference>
<dbReference type="HOGENOM" id="CLU_2720990_0_0_9"/>